<gene>
    <name evidence="2" type="ORF">TRIADDRAFT_33247</name>
</gene>
<dbReference type="InterPro" id="IPR000626">
    <property type="entry name" value="Ubiquitin-like_dom"/>
</dbReference>
<sequence length="76" mass="8606">MFIYIKTSMGKLTRLIVDPSDTIEMVKMKYEFEVGIPSGKQRLVFGGLRLEDEHTLAYYGIQNGKIGHVSSPIEVE</sequence>
<dbReference type="OrthoDB" id="10016665at2759"/>
<dbReference type="GO" id="GO:0005634">
    <property type="term" value="C:nucleus"/>
    <property type="evidence" value="ECO:0000318"/>
    <property type="project" value="GO_Central"/>
</dbReference>
<keyword evidence="3" id="KW-1185">Reference proteome</keyword>
<dbReference type="eggNOG" id="KOG0001">
    <property type="taxonomic scope" value="Eukaryota"/>
</dbReference>
<dbReference type="Pfam" id="PF00240">
    <property type="entry name" value="ubiquitin"/>
    <property type="match status" value="1"/>
</dbReference>
<dbReference type="InterPro" id="IPR050158">
    <property type="entry name" value="Ubiquitin_ubiquitin-like"/>
</dbReference>
<dbReference type="GO" id="GO:0016567">
    <property type="term" value="P:protein ubiquitination"/>
    <property type="evidence" value="ECO:0000318"/>
    <property type="project" value="GO_Central"/>
</dbReference>
<dbReference type="GO" id="GO:0005737">
    <property type="term" value="C:cytoplasm"/>
    <property type="evidence" value="ECO:0000318"/>
    <property type="project" value="GO_Central"/>
</dbReference>
<dbReference type="GO" id="GO:0031386">
    <property type="term" value="F:protein tag activity"/>
    <property type="evidence" value="ECO:0000318"/>
    <property type="project" value="GO_Central"/>
</dbReference>
<organism evidence="2 3">
    <name type="scientific">Trichoplax adhaerens</name>
    <name type="common">Trichoplax reptans</name>
    <dbReference type="NCBI Taxonomy" id="10228"/>
    <lineage>
        <taxon>Eukaryota</taxon>
        <taxon>Metazoa</taxon>
        <taxon>Placozoa</taxon>
        <taxon>Uniplacotomia</taxon>
        <taxon>Trichoplacea</taxon>
        <taxon>Trichoplacidae</taxon>
        <taxon>Trichoplax</taxon>
    </lineage>
</organism>
<dbReference type="KEGG" id="tad:TRIADDRAFT_33247"/>
<dbReference type="CTD" id="6759156"/>
<dbReference type="InterPro" id="IPR019956">
    <property type="entry name" value="Ubiquitin_dom"/>
</dbReference>
<accession>B3SCG2</accession>
<dbReference type="Gene3D" id="3.10.20.90">
    <property type="entry name" value="Phosphatidylinositol 3-kinase Catalytic Subunit, Chain A, domain 1"/>
    <property type="match status" value="1"/>
</dbReference>
<proteinExistence type="predicted"/>
<dbReference type="PROSITE" id="PS50053">
    <property type="entry name" value="UBIQUITIN_2"/>
    <property type="match status" value="1"/>
</dbReference>
<dbReference type="PhylomeDB" id="B3SCG2"/>
<evidence type="ECO:0000259" key="1">
    <source>
        <dbReference type="PROSITE" id="PS50053"/>
    </source>
</evidence>
<evidence type="ECO:0000313" key="3">
    <source>
        <dbReference type="Proteomes" id="UP000009022"/>
    </source>
</evidence>
<dbReference type="SUPFAM" id="SSF54236">
    <property type="entry name" value="Ubiquitin-like"/>
    <property type="match status" value="1"/>
</dbReference>
<dbReference type="AlphaFoldDB" id="B3SCG2"/>
<dbReference type="SMART" id="SM00213">
    <property type="entry name" value="UBQ"/>
    <property type="match status" value="1"/>
</dbReference>
<evidence type="ECO:0000313" key="2">
    <source>
        <dbReference type="EMBL" id="EDV19589.1"/>
    </source>
</evidence>
<reference evidence="2 3" key="1">
    <citation type="journal article" date="2008" name="Nature">
        <title>The Trichoplax genome and the nature of placozoans.</title>
        <authorList>
            <person name="Srivastava M."/>
            <person name="Begovic E."/>
            <person name="Chapman J."/>
            <person name="Putnam N.H."/>
            <person name="Hellsten U."/>
            <person name="Kawashima T."/>
            <person name="Kuo A."/>
            <person name="Mitros T."/>
            <person name="Salamov A."/>
            <person name="Carpenter M.L."/>
            <person name="Signorovitch A.Y."/>
            <person name="Moreno M.A."/>
            <person name="Kamm K."/>
            <person name="Grimwood J."/>
            <person name="Schmutz J."/>
            <person name="Shapiro H."/>
            <person name="Grigoriev I.V."/>
            <person name="Buss L.W."/>
            <person name="Schierwater B."/>
            <person name="Dellaporta S.L."/>
            <person name="Rokhsar D.S."/>
        </authorList>
    </citation>
    <scope>NUCLEOTIDE SEQUENCE [LARGE SCALE GENOMIC DNA]</scope>
    <source>
        <strain evidence="2 3">Grell-BS-1999</strain>
    </source>
</reference>
<dbReference type="STRING" id="10228.B3SCG2"/>
<dbReference type="RefSeq" id="XP_002117922.1">
    <property type="nucleotide sequence ID" value="XM_002117886.1"/>
</dbReference>
<protein>
    <recommendedName>
        <fullName evidence="1">Ubiquitin-like domain-containing protein</fullName>
    </recommendedName>
</protein>
<dbReference type="PANTHER" id="PTHR10666">
    <property type="entry name" value="UBIQUITIN"/>
    <property type="match status" value="1"/>
</dbReference>
<dbReference type="InParanoid" id="B3SCG2"/>
<dbReference type="EMBL" id="DS985270">
    <property type="protein sequence ID" value="EDV19589.1"/>
    <property type="molecule type" value="Genomic_DNA"/>
</dbReference>
<dbReference type="GeneID" id="6759156"/>
<dbReference type="GO" id="GO:0031625">
    <property type="term" value="F:ubiquitin protein ligase binding"/>
    <property type="evidence" value="ECO:0000318"/>
    <property type="project" value="GO_Central"/>
</dbReference>
<dbReference type="InterPro" id="IPR029071">
    <property type="entry name" value="Ubiquitin-like_domsf"/>
</dbReference>
<dbReference type="GO" id="GO:0019941">
    <property type="term" value="P:modification-dependent protein catabolic process"/>
    <property type="evidence" value="ECO:0000318"/>
    <property type="project" value="GO_Central"/>
</dbReference>
<dbReference type="Proteomes" id="UP000009022">
    <property type="component" value="Unassembled WGS sequence"/>
</dbReference>
<name>B3SCG2_TRIAD</name>
<dbReference type="PRINTS" id="PR00348">
    <property type="entry name" value="UBIQUITIN"/>
</dbReference>
<dbReference type="HOGENOM" id="CLU_010412_6_3_1"/>
<feature type="domain" description="Ubiquitin-like" evidence="1">
    <location>
        <begin position="1"/>
        <end position="64"/>
    </location>
</feature>